<dbReference type="InterPro" id="IPR001650">
    <property type="entry name" value="Helicase_C-like"/>
</dbReference>
<feature type="domain" description="Helicase ATP-binding" evidence="4">
    <location>
        <begin position="1"/>
        <end position="45"/>
    </location>
</feature>
<dbReference type="SMART" id="SM00490">
    <property type="entry name" value="HELICc"/>
    <property type="match status" value="1"/>
</dbReference>
<dbReference type="GO" id="GO:0016787">
    <property type="term" value="F:hydrolase activity"/>
    <property type="evidence" value="ECO:0007669"/>
    <property type="project" value="UniProtKB-KW"/>
</dbReference>
<evidence type="ECO:0000259" key="5">
    <source>
        <dbReference type="PROSITE" id="PS51194"/>
    </source>
</evidence>
<accession>A0A915DRV6</accession>
<organism evidence="6 7">
    <name type="scientific">Ditylenchus dipsaci</name>
    <dbReference type="NCBI Taxonomy" id="166011"/>
    <lineage>
        <taxon>Eukaryota</taxon>
        <taxon>Metazoa</taxon>
        <taxon>Ecdysozoa</taxon>
        <taxon>Nematoda</taxon>
        <taxon>Chromadorea</taxon>
        <taxon>Rhabditida</taxon>
        <taxon>Tylenchina</taxon>
        <taxon>Tylenchomorpha</taxon>
        <taxon>Sphaerularioidea</taxon>
        <taxon>Anguinidae</taxon>
        <taxon>Anguininae</taxon>
        <taxon>Ditylenchus</taxon>
    </lineage>
</organism>
<evidence type="ECO:0000313" key="7">
    <source>
        <dbReference type="WBParaSite" id="jg22869"/>
    </source>
</evidence>
<dbReference type="Proteomes" id="UP000887574">
    <property type="component" value="Unplaced"/>
</dbReference>
<feature type="compositionally biased region" description="Low complexity" evidence="3">
    <location>
        <begin position="203"/>
        <end position="214"/>
    </location>
</feature>
<keyword evidence="2" id="KW-0067">ATP-binding</keyword>
<evidence type="ECO:0000259" key="4">
    <source>
        <dbReference type="PROSITE" id="PS51192"/>
    </source>
</evidence>
<evidence type="ECO:0000256" key="3">
    <source>
        <dbReference type="SAM" id="MobiDB-lite"/>
    </source>
</evidence>
<dbReference type="WBParaSite" id="jg22869">
    <property type="protein sequence ID" value="jg22869"/>
    <property type="gene ID" value="jg22869"/>
</dbReference>
<name>A0A915DRV6_9BILA</name>
<dbReference type="PROSITE" id="PS51194">
    <property type="entry name" value="HELICASE_CTER"/>
    <property type="match status" value="1"/>
</dbReference>
<keyword evidence="1" id="KW-0378">Hydrolase</keyword>
<dbReference type="CDD" id="cd18787">
    <property type="entry name" value="SF2_C_DEAD"/>
    <property type="match status" value="1"/>
</dbReference>
<keyword evidence="6" id="KW-1185">Reference proteome</keyword>
<sequence>MGFEPQIRRIVEQIKEDRQTLMFSATWPKEVRALAADFQANPVFLNVGSMELSANHNIKQHVEVMGEYDKLERLSKLMQGIVKEKEKKTIVFVDTKRKADEITREMRQNGTKAFCIHGGKAQSERDWVLNEFRSGKAQLLIATDVAARGLDVSDIKIGRTGRSNQTGTAYTFFTQGNGAKARDLIKVLEEAKQTIPAELAQMGNRGPRYGNNSNRGGGNGRGFGGGARQYGNNNRGGWL</sequence>
<dbReference type="SUPFAM" id="SSF52540">
    <property type="entry name" value="P-loop containing nucleoside triphosphate hydrolases"/>
    <property type="match status" value="1"/>
</dbReference>
<feature type="compositionally biased region" description="Gly residues" evidence="3">
    <location>
        <begin position="215"/>
        <end position="228"/>
    </location>
</feature>
<proteinExistence type="predicted"/>
<dbReference type="AlphaFoldDB" id="A0A915DRV6"/>
<dbReference type="PROSITE" id="PS51192">
    <property type="entry name" value="HELICASE_ATP_BIND_1"/>
    <property type="match status" value="1"/>
</dbReference>
<dbReference type="InterPro" id="IPR014001">
    <property type="entry name" value="Helicase_ATP-bd"/>
</dbReference>
<evidence type="ECO:0000256" key="1">
    <source>
        <dbReference type="ARBA" id="ARBA00022801"/>
    </source>
</evidence>
<keyword evidence="2" id="KW-0547">Nucleotide-binding</keyword>
<dbReference type="Pfam" id="PF00271">
    <property type="entry name" value="Helicase_C"/>
    <property type="match status" value="1"/>
</dbReference>
<protein>
    <submittedName>
        <fullName evidence="7">Uncharacterized protein</fullName>
    </submittedName>
</protein>
<feature type="region of interest" description="Disordered" evidence="3">
    <location>
        <begin position="202"/>
        <end position="239"/>
    </location>
</feature>
<reference evidence="7" key="1">
    <citation type="submission" date="2022-11" db="UniProtKB">
        <authorList>
            <consortium name="WormBaseParasite"/>
        </authorList>
    </citation>
    <scope>IDENTIFICATION</scope>
</reference>
<keyword evidence="2" id="KW-0347">Helicase</keyword>
<dbReference type="InterPro" id="IPR027417">
    <property type="entry name" value="P-loop_NTPase"/>
</dbReference>
<dbReference type="Gene3D" id="3.40.50.300">
    <property type="entry name" value="P-loop containing nucleotide triphosphate hydrolases"/>
    <property type="match status" value="2"/>
</dbReference>
<evidence type="ECO:0000313" key="6">
    <source>
        <dbReference type="Proteomes" id="UP000887574"/>
    </source>
</evidence>
<dbReference type="PANTHER" id="PTHR47958">
    <property type="entry name" value="ATP-DEPENDENT RNA HELICASE DBP3"/>
    <property type="match status" value="1"/>
</dbReference>
<evidence type="ECO:0000256" key="2">
    <source>
        <dbReference type="ARBA" id="ARBA00022806"/>
    </source>
</evidence>
<feature type="domain" description="Helicase C-terminal" evidence="5">
    <location>
        <begin position="76"/>
        <end position="218"/>
    </location>
</feature>
<dbReference type="GO" id="GO:0004386">
    <property type="term" value="F:helicase activity"/>
    <property type="evidence" value="ECO:0007669"/>
    <property type="project" value="UniProtKB-KW"/>
</dbReference>